<evidence type="ECO:0000313" key="9">
    <source>
        <dbReference type="Proteomes" id="UP000601099"/>
    </source>
</evidence>
<evidence type="ECO:0000259" key="7">
    <source>
        <dbReference type="Pfam" id="PF01545"/>
    </source>
</evidence>
<feature type="transmembrane region" description="Helical" evidence="6">
    <location>
        <begin position="12"/>
        <end position="31"/>
    </location>
</feature>
<protein>
    <submittedName>
        <fullName evidence="8">Cation transporter</fullName>
    </submittedName>
</protein>
<feature type="transmembrane region" description="Helical" evidence="6">
    <location>
        <begin position="196"/>
        <end position="213"/>
    </location>
</feature>
<dbReference type="InterPro" id="IPR002524">
    <property type="entry name" value="Cation_efflux"/>
</dbReference>
<proteinExistence type="predicted"/>
<evidence type="ECO:0000256" key="4">
    <source>
        <dbReference type="ARBA" id="ARBA00022989"/>
    </source>
</evidence>
<dbReference type="Proteomes" id="UP000601099">
    <property type="component" value="Unassembled WGS sequence"/>
</dbReference>
<evidence type="ECO:0000256" key="5">
    <source>
        <dbReference type="ARBA" id="ARBA00023136"/>
    </source>
</evidence>
<dbReference type="SUPFAM" id="SSF161111">
    <property type="entry name" value="Cation efflux protein transmembrane domain-like"/>
    <property type="match status" value="1"/>
</dbReference>
<dbReference type="RefSeq" id="WP_231403157.1">
    <property type="nucleotide sequence ID" value="NZ_JADWYK010000011.1"/>
</dbReference>
<feature type="domain" description="Cation efflux protein transmembrane" evidence="7">
    <location>
        <begin position="15"/>
        <end position="215"/>
    </location>
</feature>
<dbReference type="PANTHER" id="PTHR13414:SF9">
    <property type="entry name" value="PROTON-COUPLED ZINC ANTIPORTER SLC30A9, MITOCHONDRIAL"/>
    <property type="match status" value="1"/>
</dbReference>
<keyword evidence="9" id="KW-1185">Reference proteome</keyword>
<evidence type="ECO:0000256" key="3">
    <source>
        <dbReference type="ARBA" id="ARBA00022692"/>
    </source>
</evidence>
<feature type="transmembrane region" description="Helical" evidence="6">
    <location>
        <begin position="77"/>
        <end position="98"/>
    </location>
</feature>
<sequence>MANPNSSKSALYGGLVANIGIALSKFVAAYFTRSSAMLSEGIHSLVDSGNAILLLYGVSQSQKPADARHPFGRSKELYFWGLIVAVLIFAIGGGMSFYEGIKHIEHPEPLTDPLWNYVVLGIAIGFEGWACWLAVKALMQQNTHDKAGFWTILRQSKDPAVFASVLENLAALLGLAIALLGVYFGHAFNNPYLDGAASIAIGLLLMLVAVFLVSRTKGLLVGEGVDEETLAGLQEIARSQPNVEHIRPPLTMYLGPQDVMMALDVEFRDELTAVEVEQAIDHLQDAIKARYPYVQRIFVEAKAVSARQRQSQH</sequence>
<evidence type="ECO:0000256" key="1">
    <source>
        <dbReference type="ARBA" id="ARBA00004141"/>
    </source>
</evidence>
<dbReference type="NCBIfam" id="TIGR01297">
    <property type="entry name" value="CDF"/>
    <property type="match status" value="1"/>
</dbReference>
<gene>
    <name evidence="8" type="ORF">I5L79_16425</name>
</gene>
<accession>A0ABS0L4S6</accession>
<dbReference type="Pfam" id="PF01545">
    <property type="entry name" value="Cation_efflux"/>
    <property type="match status" value="1"/>
</dbReference>
<dbReference type="InterPro" id="IPR040177">
    <property type="entry name" value="SLC30A9"/>
</dbReference>
<keyword evidence="4 6" id="KW-1133">Transmembrane helix</keyword>
<name>A0ABS0L4S6_9BACT</name>
<keyword evidence="5 6" id="KW-0472">Membrane</keyword>
<keyword evidence="3 6" id="KW-0812">Transmembrane</keyword>
<reference evidence="8 9" key="1">
    <citation type="submission" date="2020-11" db="EMBL/GenBank/DDBJ databases">
        <title>Hymenobacter sp.</title>
        <authorList>
            <person name="Kim M.K."/>
        </authorList>
    </citation>
    <scope>NUCLEOTIDE SEQUENCE [LARGE SCALE GENOMIC DNA]</scope>
    <source>
        <strain evidence="8 9">BT594</strain>
    </source>
</reference>
<dbReference type="PANTHER" id="PTHR13414">
    <property type="entry name" value="HUEL-CATION TRANSPORTER"/>
    <property type="match status" value="1"/>
</dbReference>
<comment type="subcellular location">
    <subcellularLocation>
        <location evidence="1">Membrane</location>
        <topology evidence="1">Multi-pass membrane protein</topology>
    </subcellularLocation>
</comment>
<comment type="caution">
    <text evidence="8">The sequence shown here is derived from an EMBL/GenBank/DDBJ whole genome shotgun (WGS) entry which is preliminary data.</text>
</comment>
<evidence type="ECO:0000256" key="2">
    <source>
        <dbReference type="ARBA" id="ARBA00022448"/>
    </source>
</evidence>
<evidence type="ECO:0000256" key="6">
    <source>
        <dbReference type="SAM" id="Phobius"/>
    </source>
</evidence>
<dbReference type="InterPro" id="IPR027469">
    <property type="entry name" value="Cation_efflux_TMD_sf"/>
</dbReference>
<keyword evidence="2" id="KW-0813">Transport</keyword>
<dbReference type="InterPro" id="IPR036837">
    <property type="entry name" value="Cation_efflux_CTD_sf"/>
</dbReference>
<dbReference type="InterPro" id="IPR058533">
    <property type="entry name" value="Cation_efflux_TM"/>
</dbReference>
<dbReference type="Gene3D" id="3.30.70.1350">
    <property type="entry name" value="Cation efflux protein, cytoplasmic domain"/>
    <property type="match status" value="1"/>
</dbReference>
<feature type="transmembrane region" description="Helical" evidence="6">
    <location>
        <begin position="160"/>
        <end position="184"/>
    </location>
</feature>
<feature type="transmembrane region" description="Helical" evidence="6">
    <location>
        <begin position="118"/>
        <end position="139"/>
    </location>
</feature>
<dbReference type="EMBL" id="JADWYK010000011">
    <property type="protein sequence ID" value="MBG8555140.1"/>
    <property type="molecule type" value="Genomic_DNA"/>
</dbReference>
<dbReference type="SUPFAM" id="SSF160240">
    <property type="entry name" value="Cation efflux protein cytoplasmic domain-like"/>
    <property type="match status" value="1"/>
</dbReference>
<dbReference type="Gene3D" id="1.20.1510.10">
    <property type="entry name" value="Cation efflux protein transmembrane domain"/>
    <property type="match status" value="1"/>
</dbReference>
<evidence type="ECO:0000313" key="8">
    <source>
        <dbReference type="EMBL" id="MBG8555140.1"/>
    </source>
</evidence>
<organism evidence="8 9">
    <name type="scientific">Hymenobacter guriensis</name>
    <dbReference type="NCBI Taxonomy" id="2793065"/>
    <lineage>
        <taxon>Bacteria</taxon>
        <taxon>Pseudomonadati</taxon>
        <taxon>Bacteroidota</taxon>
        <taxon>Cytophagia</taxon>
        <taxon>Cytophagales</taxon>
        <taxon>Hymenobacteraceae</taxon>
        <taxon>Hymenobacter</taxon>
    </lineage>
</organism>